<evidence type="ECO:0000313" key="2">
    <source>
        <dbReference type="EMBL" id="GLW73839.1"/>
    </source>
</evidence>
<comment type="caution">
    <text evidence="2">The sequence shown here is derived from an EMBL/GenBank/DDBJ whole genome shotgun (WGS) entry which is preliminary data.</text>
</comment>
<reference evidence="2" key="1">
    <citation type="submission" date="2023-02" db="EMBL/GenBank/DDBJ databases">
        <title>Kitasatospora phosalacinea NBRC 14627.</title>
        <authorList>
            <person name="Ichikawa N."/>
            <person name="Sato H."/>
            <person name="Tonouchi N."/>
        </authorList>
    </citation>
    <scope>NUCLEOTIDE SEQUENCE</scope>
    <source>
        <strain evidence="2">NBRC 14627</strain>
    </source>
</reference>
<dbReference type="EMBL" id="BSSA01000028">
    <property type="protein sequence ID" value="GLW73839.1"/>
    <property type="molecule type" value="Genomic_DNA"/>
</dbReference>
<gene>
    <name evidence="2" type="ORF">Kpho02_61370</name>
</gene>
<dbReference type="AlphaFoldDB" id="A0A9W6QF02"/>
<sequence>MTATPGYAVAASGAWFDEEDNRRLPAGEAHAWERGTNQTLCGLSLHRSQLLRFPHVAWPDVRPDSGGAADRIRRVCPRCTAGAARGRGGGRPWTRRAPRP</sequence>
<organism evidence="2 3">
    <name type="scientific">Kitasatospora phosalacinea</name>
    <dbReference type="NCBI Taxonomy" id="2065"/>
    <lineage>
        <taxon>Bacteria</taxon>
        <taxon>Bacillati</taxon>
        <taxon>Actinomycetota</taxon>
        <taxon>Actinomycetes</taxon>
        <taxon>Kitasatosporales</taxon>
        <taxon>Streptomycetaceae</taxon>
        <taxon>Kitasatospora</taxon>
    </lineage>
</organism>
<name>A0A9W6QF02_9ACTN</name>
<feature type="region of interest" description="Disordered" evidence="1">
    <location>
        <begin position="81"/>
        <end position="100"/>
    </location>
</feature>
<dbReference type="Proteomes" id="UP001165041">
    <property type="component" value="Unassembled WGS sequence"/>
</dbReference>
<dbReference type="RefSeq" id="WP_285739459.1">
    <property type="nucleotide sequence ID" value="NZ_BSSA01000028.1"/>
</dbReference>
<proteinExistence type="predicted"/>
<evidence type="ECO:0000256" key="1">
    <source>
        <dbReference type="SAM" id="MobiDB-lite"/>
    </source>
</evidence>
<accession>A0A9W6QF02</accession>
<protein>
    <submittedName>
        <fullName evidence="2">Uncharacterized protein</fullName>
    </submittedName>
</protein>
<evidence type="ECO:0000313" key="3">
    <source>
        <dbReference type="Proteomes" id="UP001165041"/>
    </source>
</evidence>